<keyword evidence="11 12" id="KW-0998">Cell outer membrane</keyword>
<comment type="subcellular location">
    <subcellularLocation>
        <location evidence="1 12">Cell outer membrane</location>
        <topology evidence="1 12">Multi-pass membrane protein</topology>
    </subcellularLocation>
</comment>
<evidence type="ECO:0000256" key="1">
    <source>
        <dbReference type="ARBA" id="ARBA00004571"/>
    </source>
</evidence>
<dbReference type="PROSITE" id="PS01156">
    <property type="entry name" value="TONB_DEPENDENT_REC_2"/>
    <property type="match status" value="1"/>
</dbReference>
<dbReference type="NCBIfam" id="TIGR01785">
    <property type="entry name" value="TonB-hemin"/>
    <property type="match status" value="1"/>
</dbReference>
<evidence type="ECO:0000313" key="17">
    <source>
        <dbReference type="Proteomes" id="UP000077875"/>
    </source>
</evidence>
<evidence type="ECO:0000256" key="9">
    <source>
        <dbReference type="ARBA" id="ARBA00023077"/>
    </source>
</evidence>
<dbReference type="SUPFAM" id="SSF56935">
    <property type="entry name" value="Porins"/>
    <property type="match status" value="1"/>
</dbReference>
<keyword evidence="9 14" id="KW-0798">TonB box</keyword>
<sequence>MTAQRQPWAPNKLRLAVTLAMALGVGLGVAPVLAQTAPSAQESAFSAEYDFDIPAQPRLAALGAFTATTGLSLIRPSDQAIAGQAPALQGQMSAALALDRLLEGSGLRALVQPGGEVLLEPLPSAGAARLEQLTVTARRDDWVYQTPRSVSVITREQMDRLPVRHAAELLEETPGVTSAVNRLNPGLSINIRGMQDFGRVNMMIDGMRQNFVSNGHQQRNGEMYVDSELLSGATVERGPRADVHGAGAIAGQVNFSTLDFDDLIKPGRDFGGRLRGNTGLGGEGNGVDFIGSLAVAGRIDDRLELLAARSRRSIGDYDIGRHGGNGLNRAWTDTGYDGYYDSVKFADQQQDSQLFKAKYKISPEQSIQFSYIGTEISYANTTDADTSLQASGTPWRSLGSSRVESENFGLDYKWNPSDNDLIDLNVKLYYVDTKNRNYSNPTYPASGSVLVDYAWDYGYCDLDPIPDSWASSCSYGTGRNQRIEMETYGLQIDNTSRWQLNQTTQLRANYGLEYFQDRAESWITTDREGRQVSAAAGDTLNPMGRRTMGSLFTNLTLEDDFYTLSAGLRYDRYWLKGDTQVWGTESNYVSRLDRFINYNCNRSSAYSVAACEAARSGGEQGAIAYAGDLYWTRGYYAPGWEDEQVLNDYHVDRSEDKFLPSLGAAIRPASWLELYANWGKSWRPPAINESLMAGSHPGDPFASMYPNPYAEPETTTSWEVGANTTFRDLFTQGDMLFAKLSYFDTKADNYLFTSIQNQVPGEIAGGLGRLVFNNNLAQTRFRGIELESRYDAGWIYGGATYTHYVGGPNTFCQRRWWLGSGISQYDQPNEDGSMTEEHQQAVADGYDSYEESLDNEVRCGNLAYNSVVAMPVDKGTANLGVRLFDRRLDTGVRFNYSGSGWYNRSTGGGQTWYTTTTWDWYGSYLLNPNVKLMASIDNVTDRMYLDGYSDALARTWAPGRTVQMGFEILF</sequence>
<keyword evidence="4 12" id="KW-1134">Transmembrane beta strand</keyword>
<dbReference type="AlphaFoldDB" id="A0A172YIF2"/>
<feature type="short sequence motif" description="TonB C-terminal box" evidence="13">
    <location>
        <begin position="953"/>
        <end position="970"/>
    </location>
</feature>
<evidence type="ECO:0000256" key="3">
    <source>
        <dbReference type="ARBA" id="ARBA00022448"/>
    </source>
</evidence>
<dbReference type="InterPro" id="IPR012910">
    <property type="entry name" value="Plug_dom"/>
</dbReference>
<dbReference type="Gene3D" id="3.55.50.30">
    <property type="match status" value="1"/>
</dbReference>
<dbReference type="InterPro" id="IPR010949">
    <property type="entry name" value="TonB_Hb/transfer/lactofer_rcpt"/>
</dbReference>
<dbReference type="Proteomes" id="UP000077875">
    <property type="component" value="Chromosome"/>
</dbReference>
<evidence type="ECO:0000256" key="6">
    <source>
        <dbReference type="ARBA" id="ARBA00022692"/>
    </source>
</evidence>
<keyword evidence="8" id="KW-0408">Iron</keyword>
<keyword evidence="5" id="KW-0410">Iron transport</keyword>
<evidence type="ECO:0000256" key="7">
    <source>
        <dbReference type="ARBA" id="ARBA00022729"/>
    </source>
</evidence>
<dbReference type="SMART" id="SM00965">
    <property type="entry name" value="STN"/>
    <property type="match status" value="1"/>
</dbReference>
<evidence type="ECO:0000256" key="8">
    <source>
        <dbReference type="ARBA" id="ARBA00023004"/>
    </source>
</evidence>
<dbReference type="Gene3D" id="2.170.130.10">
    <property type="entry name" value="TonB-dependent receptor, plug domain"/>
    <property type="match status" value="1"/>
</dbReference>
<keyword evidence="7" id="KW-0732">Signal</keyword>
<dbReference type="PROSITE" id="PS52016">
    <property type="entry name" value="TONB_DEPENDENT_REC_3"/>
    <property type="match status" value="1"/>
</dbReference>
<evidence type="ECO:0000313" key="16">
    <source>
        <dbReference type="EMBL" id="ANF58973.1"/>
    </source>
</evidence>
<protein>
    <recommendedName>
        <fullName evidence="15">Secretin/TonB short N-terminal domain-containing protein</fullName>
    </recommendedName>
</protein>
<dbReference type="KEGG" id="haa:A5892_17135"/>
<dbReference type="Pfam" id="PF07715">
    <property type="entry name" value="Plug"/>
    <property type="match status" value="1"/>
</dbReference>
<dbReference type="InterPro" id="IPR000531">
    <property type="entry name" value="Beta-barrel_TonB"/>
</dbReference>
<gene>
    <name evidence="16" type="ORF">A5892_17135</name>
</gene>
<accession>A0A172YIF2</accession>
<evidence type="ECO:0000256" key="11">
    <source>
        <dbReference type="ARBA" id="ARBA00023237"/>
    </source>
</evidence>
<comment type="similarity">
    <text evidence="2 12 14">Belongs to the TonB-dependent receptor family.</text>
</comment>
<name>A0A172YIF2_9GAMM</name>
<keyword evidence="10 12" id="KW-0472">Membrane</keyword>
<keyword evidence="6 12" id="KW-0812">Transmembrane</keyword>
<organism evidence="16 17">
    <name type="scientific">Halotalea alkalilenta</name>
    <dbReference type="NCBI Taxonomy" id="376489"/>
    <lineage>
        <taxon>Bacteria</taxon>
        <taxon>Pseudomonadati</taxon>
        <taxon>Pseudomonadota</taxon>
        <taxon>Gammaproteobacteria</taxon>
        <taxon>Oceanospirillales</taxon>
        <taxon>Halomonadaceae</taxon>
        <taxon>Halotalea</taxon>
    </lineage>
</organism>
<keyword evidence="5" id="KW-0406">Ion transport</keyword>
<proteinExistence type="inferred from homology"/>
<evidence type="ECO:0000256" key="2">
    <source>
        <dbReference type="ARBA" id="ARBA00009810"/>
    </source>
</evidence>
<evidence type="ECO:0000256" key="12">
    <source>
        <dbReference type="PROSITE-ProRule" id="PRU01360"/>
    </source>
</evidence>
<keyword evidence="17" id="KW-1185">Reference proteome</keyword>
<dbReference type="PANTHER" id="PTHR30069:SF41">
    <property type="entry name" value="HEME_HEMOPEXIN UTILIZATION PROTEIN C"/>
    <property type="match status" value="1"/>
</dbReference>
<dbReference type="InterPro" id="IPR011662">
    <property type="entry name" value="Secretin/TonB_short_N"/>
</dbReference>
<dbReference type="GO" id="GO:0015344">
    <property type="term" value="F:siderophore uptake transmembrane transporter activity"/>
    <property type="evidence" value="ECO:0007669"/>
    <property type="project" value="TreeGrafter"/>
</dbReference>
<dbReference type="Pfam" id="PF00593">
    <property type="entry name" value="TonB_dep_Rec_b-barrel"/>
    <property type="match status" value="1"/>
</dbReference>
<dbReference type="NCBIfam" id="TIGR01786">
    <property type="entry name" value="TonB-hemlactrns"/>
    <property type="match status" value="1"/>
</dbReference>
<dbReference type="GO" id="GO:0044718">
    <property type="term" value="P:siderophore transmembrane transport"/>
    <property type="evidence" value="ECO:0007669"/>
    <property type="project" value="TreeGrafter"/>
</dbReference>
<feature type="domain" description="Secretin/TonB short N-terminal" evidence="15">
    <location>
        <begin position="71"/>
        <end position="122"/>
    </location>
</feature>
<dbReference type="GO" id="GO:0015232">
    <property type="term" value="F:heme transmembrane transporter activity"/>
    <property type="evidence" value="ECO:0007669"/>
    <property type="project" value="InterPro"/>
</dbReference>
<dbReference type="InterPro" id="IPR037066">
    <property type="entry name" value="Plug_dom_sf"/>
</dbReference>
<dbReference type="Gene3D" id="2.40.170.20">
    <property type="entry name" value="TonB-dependent receptor, beta-barrel domain"/>
    <property type="match status" value="1"/>
</dbReference>
<evidence type="ECO:0000259" key="15">
    <source>
        <dbReference type="SMART" id="SM00965"/>
    </source>
</evidence>
<dbReference type="GO" id="GO:0009279">
    <property type="term" value="C:cell outer membrane"/>
    <property type="evidence" value="ECO:0007669"/>
    <property type="project" value="UniProtKB-SubCell"/>
</dbReference>
<dbReference type="PANTHER" id="PTHR30069">
    <property type="entry name" value="TONB-DEPENDENT OUTER MEMBRANE RECEPTOR"/>
    <property type="match status" value="1"/>
</dbReference>
<dbReference type="EMBL" id="CP015243">
    <property type="protein sequence ID" value="ANF58973.1"/>
    <property type="molecule type" value="Genomic_DNA"/>
</dbReference>
<evidence type="ECO:0000256" key="10">
    <source>
        <dbReference type="ARBA" id="ARBA00023136"/>
    </source>
</evidence>
<keyword evidence="3 12" id="KW-0813">Transport</keyword>
<dbReference type="STRING" id="376489.A5892_17135"/>
<evidence type="ECO:0000256" key="4">
    <source>
        <dbReference type="ARBA" id="ARBA00022452"/>
    </source>
</evidence>
<evidence type="ECO:0000256" key="5">
    <source>
        <dbReference type="ARBA" id="ARBA00022496"/>
    </source>
</evidence>
<dbReference type="InterPro" id="IPR011276">
    <property type="entry name" value="TonB_haem/Hb_rcpt"/>
</dbReference>
<reference evidence="16 17" key="1">
    <citation type="submission" date="2016-04" db="EMBL/GenBank/DDBJ databases">
        <title>Complete Genome Sequence of Halotalea alkalilenta IHB B 13600.</title>
        <authorList>
            <person name="Swarnkar M.K."/>
            <person name="Sharma A."/>
            <person name="Kaushal K."/>
            <person name="Soni R."/>
            <person name="Rana S."/>
            <person name="Singh A.K."/>
            <person name="Gulati A."/>
        </authorList>
    </citation>
    <scope>NUCLEOTIDE SEQUENCE [LARGE SCALE GENOMIC DNA]</scope>
    <source>
        <strain evidence="16 17">IHB B 13600</strain>
    </source>
</reference>
<dbReference type="InterPro" id="IPR010917">
    <property type="entry name" value="TonB_rcpt_CS"/>
</dbReference>
<evidence type="ECO:0000256" key="13">
    <source>
        <dbReference type="PROSITE-ProRule" id="PRU10144"/>
    </source>
</evidence>
<dbReference type="InterPro" id="IPR036942">
    <property type="entry name" value="Beta-barrel_TonB_sf"/>
</dbReference>
<dbReference type="InterPro" id="IPR039426">
    <property type="entry name" value="TonB-dep_rcpt-like"/>
</dbReference>
<evidence type="ECO:0000256" key="14">
    <source>
        <dbReference type="RuleBase" id="RU003357"/>
    </source>
</evidence>